<name>A0AA49JFP6_9BACT</name>
<reference evidence="2" key="2">
    <citation type="journal article" date="2024" name="Antonie Van Leeuwenhoek">
        <title>Roseihalotalea indica gen. nov., sp. nov., a halophilic Bacteroidetes from mesopelagic Southwest Indian Ocean with higher carbohydrate metabolic potential.</title>
        <authorList>
            <person name="Chen B."/>
            <person name="Zhang M."/>
            <person name="Lin D."/>
            <person name="Ye J."/>
            <person name="Tang K."/>
        </authorList>
    </citation>
    <scope>NUCLEOTIDE SEQUENCE</scope>
    <source>
        <strain evidence="2">TK19036</strain>
    </source>
</reference>
<dbReference type="EMBL" id="CP120682">
    <property type="protein sequence ID" value="WKN35814.1"/>
    <property type="molecule type" value="Genomic_DNA"/>
</dbReference>
<dbReference type="InterPro" id="IPR025164">
    <property type="entry name" value="Toastrack_DUF4097"/>
</dbReference>
<dbReference type="AlphaFoldDB" id="A0AA49JFP6"/>
<accession>A0AA49JFP6</accession>
<evidence type="ECO:0000259" key="1">
    <source>
        <dbReference type="Pfam" id="PF13349"/>
    </source>
</evidence>
<reference evidence="2" key="1">
    <citation type="journal article" date="2023" name="Comput. Struct. Biotechnol. J.">
        <title>Discovery of a novel marine Bacteroidetes with a rich repertoire of carbohydrate-active enzymes.</title>
        <authorList>
            <person name="Chen B."/>
            <person name="Liu G."/>
            <person name="Chen Q."/>
            <person name="Wang H."/>
            <person name="Liu L."/>
            <person name="Tang K."/>
        </authorList>
    </citation>
    <scope>NUCLEOTIDE SEQUENCE</scope>
    <source>
        <strain evidence="2">TK19036</strain>
    </source>
</reference>
<protein>
    <submittedName>
        <fullName evidence="2">DUF4097 family beta strand repeat-containing protein</fullName>
    </submittedName>
</protein>
<sequence>MKTILGITILWLASTLAFSQEYRAPLSAKKMRLVLHNSEATIEGYDGNELIVQARGYEAPPERAEGLRPLYSGGTDNSGVGLSINEEGGEMSVMKVGRNNVNYEIKIPKNTAIIVEEVNHSGDDLFFKNLAGEIEVRTTNSNIRMENVTGPIVANCVSGNIDVVFANVNQQSPCSITVVSGDIDVTMPAQTPANLKLGSVSGEVYTNFEINLKNGDQDARGLQRMGMGRPIEGTINSGGVDMQVKSISGNIYLRKSE</sequence>
<proteinExistence type="predicted"/>
<organism evidence="2">
    <name type="scientific">Roseihalotalea indica</name>
    <dbReference type="NCBI Taxonomy" id="2867963"/>
    <lineage>
        <taxon>Bacteria</taxon>
        <taxon>Pseudomonadati</taxon>
        <taxon>Bacteroidota</taxon>
        <taxon>Cytophagia</taxon>
        <taxon>Cytophagales</taxon>
        <taxon>Catalimonadaceae</taxon>
        <taxon>Roseihalotalea</taxon>
    </lineage>
</organism>
<feature type="domain" description="DUF4097" evidence="1">
    <location>
        <begin position="133"/>
        <end position="253"/>
    </location>
</feature>
<evidence type="ECO:0000313" key="2">
    <source>
        <dbReference type="EMBL" id="WKN35814.1"/>
    </source>
</evidence>
<dbReference type="Pfam" id="PF13349">
    <property type="entry name" value="DUF4097"/>
    <property type="match status" value="1"/>
</dbReference>
<gene>
    <name evidence="2" type="ORF">K4G66_25940</name>
</gene>